<dbReference type="OrthoDB" id="5296662at2"/>
<sequence>MRCRQTGLGLLETLLALALAVLLLTGASRLLLSAHQAWAVQGVAARMHDDARLALQRIAEEVRMAGMFGCLRLEPAQFPNAGSAEAFARPITITGDSLTLVTADLSGLPGPADWTVLTDCLTWAKVELGQQMGAAGVLALPVRQILYEVRNGGLMFTSASQRATLIDQVRGLQVTHVEVEQGERLDIELTLHDPRYLLTQRHRISVALRNTAGQT</sequence>
<dbReference type="RefSeq" id="WP_138219703.1">
    <property type="nucleotide sequence ID" value="NZ_VAUO01000005.1"/>
</dbReference>
<gene>
    <name evidence="1" type="ORF">FEM01_12225</name>
</gene>
<name>A0A5R8Z324_9PSED</name>
<keyword evidence="2" id="KW-1185">Reference proteome</keyword>
<comment type="caution">
    <text evidence="1">The sequence shown here is derived from an EMBL/GenBank/DDBJ whole genome shotgun (WGS) entry which is preliminary data.</text>
</comment>
<dbReference type="EMBL" id="VAUO01000005">
    <property type="protein sequence ID" value="TLP59974.1"/>
    <property type="molecule type" value="Genomic_DNA"/>
</dbReference>
<evidence type="ECO:0000313" key="2">
    <source>
        <dbReference type="Proteomes" id="UP000309819"/>
    </source>
</evidence>
<evidence type="ECO:0000313" key="1">
    <source>
        <dbReference type="EMBL" id="TLP59974.1"/>
    </source>
</evidence>
<dbReference type="AlphaFoldDB" id="A0A5R8Z324"/>
<organism evidence="1 2">
    <name type="scientific">Pseudomonas mosselii</name>
    <dbReference type="NCBI Taxonomy" id="78327"/>
    <lineage>
        <taxon>Bacteria</taxon>
        <taxon>Pseudomonadati</taxon>
        <taxon>Pseudomonadota</taxon>
        <taxon>Gammaproteobacteria</taxon>
        <taxon>Pseudomonadales</taxon>
        <taxon>Pseudomonadaceae</taxon>
        <taxon>Pseudomonas</taxon>
    </lineage>
</organism>
<protein>
    <submittedName>
        <fullName evidence="1">Pilus assembly protein PilW</fullName>
    </submittedName>
</protein>
<dbReference type="Proteomes" id="UP000309819">
    <property type="component" value="Unassembled WGS sequence"/>
</dbReference>
<accession>A0A5R8Z324</accession>
<proteinExistence type="predicted"/>
<reference evidence="1 2" key="1">
    <citation type="submission" date="2019-05" db="EMBL/GenBank/DDBJ databases">
        <title>Pseudomonas sp. SC006 isolated from lettuce that can produce HBGAs.</title>
        <authorList>
            <person name="Wang D."/>
            <person name="Liao N."/>
            <person name="Liu D."/>
            <person name="Zhang Z."/>
            <person name="Zou S."/>
        </authorList>
    </citation>
    <scope>NUCLEOTIDE SEQUENCE [LARGE SCALE GENOMIC DNA]</scope>
    <source>
        <strain evidence="1 2">SC006</strain>
    </source>
</reference>